<name>A0A0N1PBG7_LEPSE</name>
<feature type="region of interest" description="Disordered" evidence="1">
    <location>
        <begin position="520"/>
        <end position="545"/>
    </location>
</feature>
<feature type="compositionally biased region" description="Low complexity" evidence="1">
    <location>
        <begin position="288"/>
        <end position="302"/>
    </location>
</feature>
<feature type="compositionally biased region" description="Polar residues" evidence="1">
    <location>
        <begin position="1328"/>
        <end position="1339"/>
    </location>
</feature>
<feature type="region of interest" description="Disordered" evidence="1">
    <location>
        <begin position="754"/>
        <end position="807"/>
    </location>
</feature>
<feature type="region of interest" description="Disordered" evidence="1">
    <location>
        <begin position="1192"/>
        <end position="1273"/>
    </location>
</feature>
<feature type="compositionally biased region" description="Low complexity" evidence="1">
    <location>
        <begin position="1192"/>
        <end position="1215"/>
    </location>
</feature>
<feature type="region of interest" description="Disordered" evidence="1">
    <location>
        <begin position="93"/>
        <end position="112"/>
    </location>
</feature>
<feature type="compositionally biased region" description="Low complexity" evidence="1">
    <location>
        <begin position="1"/>
        <end position="20"/>
    </location>
</feature>
<feature type="compositionally biased region" description="Low complexity" evidence="1">
    <location>
        <begin position="381"/>
        <end position="413"/>
    </location>
</feature>
<feature type="compositionally biased region" description="Polar residues" evidence="1">
    <location>
        <begin position="1257"/>
        <end position="1270"/>
    </location>
</feature>
<feature type="compositionally biased region" description="Low complexity" evidence="1">
    <location>
        <begin position="29"/>
        <end position="58"/>
    </location>
</feature>
<feature type="compositionally biased region" description="Basic and acidic residues" evidence="1">
    <location>
        <begin position="883"/>
        <end position="893"/>
    </location>
</feature>
<feature type="region of interest" description="Disordered" evidence="1">
    <location>
        <begin position="357"/>
        <end position="504"/>
    </location>
</feature>
<feature type="compositionally biased region" description="Basic and acidic residues" evidence="1">
    <location>
        <begin position="417"/>
        <end position="430"/>
    </location>
</feature>
<keyword evidence="3" id="KW-1185">Reference proteome</keyword>
<feature type="compositionally biased region" description="Polar residues" evidence="1">
    <location>
        <begin position="920"/>
        <end position="937"/>
    </location>
</feature>
<accession>A0A0N1PBG7</accession>
<feature type="compositionally biased region" description="Low complexity" evidence="1">
    <location>
        <begin position="975"/>
        <end position="986"/>
    </location>
</feature>
<feature type="compositionally biased region" description="Polar residues" evidence="1">
    <location>
        <begin position="871"/>
        <end position="882"/>
    </location>
</feature>
<feature type="region of interest" description="Disordered" evidence="1">
    <location>
        <begin position="158"/>
        <end position="340"/>
    </location>
</feature>
<feature type="compositionally biased region" description="Polar residues" evidence="1">
    <location>
        <begin position="93"/>
        <end position="109"/>
    </location>
</feature>
<feature type="region of interest" description="Disordered" evidence="1">
    <location>
        <begin position="1328"/>
        <end position="1356"/>
    </location>
</feature>
<sequence>MPVKKASTAAATLSSSGSATPVRLRKRSLLSLNGNTNGNEAAAAPTAAATTAISASAPVKKATTRARTSVASTSIAAQQAALLAAANAPRARTGTSVNADSHVSAGSTTAPSSAVVVNGANSSQSSSSAAYHAAGASAALALGHKNALTEVSSIVSATSKARNPHVASTQTTATASSGQQVAAASPTQRDEAPAVASAGISSSGVVNASSSASPAIRRQRGNIGAAAAGSGSSGASTTTTTVADAASPSSNAPPKTVIGTKIASAATTSTPPPASHRSDSSSHPGAPLPSSVASAPPSTTVVQPSHRSGSGGVDSSGNTAAITGTQPRRTSAPSDADSAVQSTKVASASVAAGAAAAELTREVQRDRSTVVATRQTRKRTSTGAASSTRTKTSSSTNVTTAADAAISGAHAAAPRPSLERGRKRDVRHSSDSGTAPPARPSGMLASQWSSTRGSASIPATAANTAPPTRDSSAARQQQQQHGSVTSVTTAPASRNTVGSESFTSTMLDTARGGVSELESSVLSTAATTPRSTVAPLSNLPRRSHGPVVSEEWTRSIIKPGDEQLLYAPANTGFACTQLEAAMKRPRGSAGAIRNGSKGSLSLYDPQLRQAQQTVLQQRHIATPTPGRRSTNGAVIDRSGSRLGSTVRRSGTRLQKLRHEVEERQRSLNAAQPSPNNEEDSTMQAHGLTAGSGTGGPNSASPTPSRLSEASANRGVGVDGGGRFSVGTPASRRTTSSSEIPIEHIPGAASVVGGLLQHTTPGASGQHSQQQLQQPQQRNSPSLSLFARPSPRIFATPSPRGSTGTSGVPGMLLTFGVSNTAYSTGSEELTKLTRVREDMLRALLLSSTASTASETTAAKIKDEGSGGDGATTPLSNPSSSPHASHTDQRTKEGTTSDGTSPSAAKRPRQRIYGVDIRPSANGETIGSPQRTPAANVSKPQGGVGSNSARDILVSSIRQKPSRALADAGSGRAPLVSPSLSTTAASAGSDGGGSGSTGSTTRPRLSTAVLGATDPSFSATNTAKRLSQRSMVAVAVANLQPANALGERVRAQLARQSEQTQKAAATCPWNGGETATVATAVPVSSKLSRISFEEATRRLLLDPFFPLISEENYQRLVLQNDEYNDRKELVVRICAEPQPPVEEEGEDGKPRRSSTIGPRAARALEMDLAEADEAVTAFTAVPLDAAAAMAPSPHAAFSSTTSPGGNNNNDNVLSISSGSGGAAPRRPSVQYGGPTAHPSSSQPRARSPSPGAPPTSPSLVGSLNSPSAPSPSRDSKLLVNAVMPSEKTGPIKPLAVSGVWYTPSVAPTDAAQAAVFPAALNVSNLNNGHSTPICNSPQRAYSRSPSLSRSSSRQTTRRGSLFHGAQHNMLADALASQSGSSDSESTASDEVVNEAETVLRQMLQRWGPFHTFASTPSPPPTASKNKPSSSTRQRRNSSSTASMSASSVHNMGRKGKKSGGEKSCAAALEKVSPATTSAPTAASVLPPAMLDELDMYVHFFLKRFRNADAATTAEIGDVPMTPLALQRAIRQSLQLSCSCVTSGGATEDVEGALTELQDPLDDGSFHSQNVQYVLDLFGSLLQMQDSFCEDSGSSSGSVGRVTPRAARVAKRSKAKLTEADFFATVMCPPALDKSRQHGTDESVRRAEAGGNTPSTMRKSCARPVLKLHYPELRAVELMFASPADAVVAKGDTTAKEKS</sequence>
<feature type="compositionally biased region" description="Polar residues" evidence="1">
    <location>
        <begin position="520"/>
        <end position="535"/>
    </location>
</feature>
<feature type="compositionally biased region" description="Basic and acidic residues" evidence="1">
    <location>
        <begin position="656"/>
        <end position="665"/>
    </location>
</feature>
<feature type="compositionally biased region" description="Polar residues" evidence="1">
    <location>
        <begin position="469"/>
        <end position="504"/>
    </location>
</feature>
<dbReference type="VEuPathDB" id="TriTrypDB:Lsey_0136_0140"/>
<feature type="region of interest" description="Disordered" evidence="1">
    <location>
        <begin position="1133"/>
        <end position="1156"/>
    </location>
</feature>
<evidence type="ECO:0000256" key="1">
    <source>
        <dbReference type="SAM" id="MobiDB-lite"/>
    </source>
</evidence>
<feature type="compositionally biased region" description="Polar residues" evidence="1">
    <location>
        <begin position="696"/>
        <end position="710"/>
    </location>
</feature>
<comment type="caution">
    <text evidence="2">The sequence shown here is derived from an EMBL/GenBank/DDBJ whole genome shotgun (WGS) entry which is preliminary data.</text>
</comment>
<feature type="compositionally biased region" description="Low complexity" evidence="1">
    <location>
        <begin position="1420"/>
        <end position="1445"/>
    </location>
</feature>
<organism evidence="2 3">
    <name type="scientific">Leptomonas seymouri</name>
    <dbReference type="NCBI Taxonomy" id="5684"/>
    <lineage>
        <taxon>Eukaryota</taxon>
        <taxon>Discoba</taxon>
        <taxon>Euglenozoa</taxon>
        <taxon>Kinetoplastea</taxon>
        <taxon>Metakinetoplastina</taxon>
        <taxon>Trypanosomatida</taxon>
        <taxon>Trypanosomatidae</taxon>
        <taxon>Leishmaniinae</taxon>
        <taxon>Leptomonas</taxon>
    </lineage>
</organism>
<dbReference type="OMA" id="WRSTKAA"/>
<feature type="region of interest" description="Disordered" evidence="1">
    <location>
        <begin position="1"/>
        <end position="62"/>
    </location>
</feature>
<feature type="compositionally biased region" description="Basic and acidic residues" evidence="1">
    <location>
        <begin position="1630"/>
        <end position="1645"/>
    </location>
</feature>
<feature type="compositionally biased region" description="Polar residues" evidence="1">
    <location>
        <begin position="641"/>
        <end position="652"/>
    </location>
</feature>
<feature type="compositionally biased region" description="Polar residues" evidence="1">
    <location>
        <begin position="315"/>
        <end position="333"/>
    </location>
</feature>
<evidence type="ECO:0000313" key="3">
    <source>
        <dbReference type="Proteomes" id="UP000038009"/>
    </source>
</evidence>
<feature type="compositionally biased region" description="Low complexity" evidence="1">
    <location>
        <begin position="1340"/>
        <end position="1356"/>
    </location>
</feature>
<feature type="region of interest" description="Disordered" evidence="1">
    <location>
        <begin position="961"/>
        <end position="1001"/>
    </location>
</feature>
<feature type="compositionally biased region" description="Low complexity" evidence="1">
    <location>
        <begin position="224"/>
        <end position="254"/>
    </location>
</feature>
<feature type="region of interest" description="Disordered" evidence="1">
    <location>
        <begin position="1407"/>
        <end position="1462"/>
    </location>
</feature>
<protein>
    <submittedName>
        <fullName evidence="2">Uncharacterized protein</fullName>
    </submittedName>
</protein>
<dbReference type="Proteomes" id="UP000038009">
    <property type="component" value="Unassembled WGS sequence"/>
</dbReference>
<feature type="compositionally biased region" description="Low complexity" evidence="1">
    <location>
        <begin position="193"/>
        <end position="216"/>
    </location>
</feature>
<dbReference type="OrthoDB" id="273888at2759"/>
<feature type="compositionally biased region" description="Polar residues" evidence="1">
    <location>
        <begin position="666"/>
        <end position="675"/>
    </location>
</feature>
<feature type="compositionally biased region" description="Basic and acidic residues" evidence="1">
    <location>
        <begin position="359"/>
        <end position="368"/>
    </location>
</feature>
<feature type="compositionally biased region" description="Low complexity" evidence="1">
    <location>
        <begin position="763"/>
        <end position="784"/>
    </location>
</feature>
<feature type="compositionally biased region" description="Low complexity" evidence="1">
    <location>
        <begin position="1236"/>
        <end position="1247"/>
    </location>
</feature>
<feature type="region of interest" description="Disordered" evidence="1">
    <location>
        <begin position="849"/>
        <end position="946"/>
    </location>
</feature>
<proteinExistence type="predicted"/>
<feature type="compositionally biased region" description="Low complexity" evidence="1">
    <location>
        <begin position="166"/>
        <end position="185"/>
    </location>
</feature>
<reference evidence="2 3" key="1">
    <citation type="journal article" date="2015" name="PLoS Pathog.">
        <title>Leptomonas seymouri: Adaptations to the Dixenous Life Cycle Analyzed by Genome Sequencing, Transcriptome Profiling and Co-infection with Leishmania donovani.</title>
        <authorList>
            <person name="Kraeva N."/>
            <person name="Butenko A."/>
            <person name="Hlavacova J."/>
            <person name="Kostygov A."/>
            <person name="Myskova J."/>
            <person name="Grybchuk D."/>
            <person name="Lestinova T."/>
            <person name="Votypka J."/>
            <person name="Volf P."/>
            <person name="Opperdoes F."/>
            <person name="Flegontov P."/>
            <person name="Lukes J."/>
            <person name="Yurchenko V."/>
        </authorList>
    </citation>
    <scope>NUCLEOTIDE SEQUENCE [LARGE SCALE GENOMIC DNA]</scope>
    <source>
        <strain evidence="2 3">ATCC 30220</strain>
    </source>
</reference>
<feature type="region of interest" description="Disordered" evidence="1">
    <location>
        <begin position="618"/>
        <end position="742"/>
    </location>
</feature>
<feature type="region of interest" description="Disordered" evidence="1">
    <location>
        <begin position="1630"/>
        <end position="1655"/>
    </location>
</feature>
<dbReference type="EMBL" id="LJSK01000136">
    <property type="protein sequence ID" value="KPI86341.1"/>
    <property type="molecule type" value="Genomic_DNA"/>
</dbReference>
<feature type="compositionally biased region" description="Polar residues" evidence="1">
    <location>
        <begin position="444"/>
        <end position="454"/>
    </location>
</feature>
<evidence type="ECO:0000313" key="2">
    <source>
        <dbReference type="EMBL" id="KPI86341.1"/>
    </source>
</evidence>
<feature type="compositionally biased region" description="Low complexity" evidence="1">
    <location>
        <begin position="458"/>
        <end position="468"/>
    </location>
</feature>
<gene>
    <name evidence="2" type="ORF">ABL78_4607</name>
</gene>